<name>A0ACB8RSW3_9AGAM</name>
<gene>
    <name evidence="1" type="ORF">FA95DRAFT_1355571</name>
</gene>
<dbReference type="Proteomes" id="UP000814033">
    <property type="component" value="Unassembled WGS sequence"/>
</dbReference>
<reference evidence="1" key="2">
    <citation type="journal article" date="2022" name="New Phytol.">
        <title>Evolutionary transition to the ectomycorrhizal habit in the genomes of a hyperdiverse lineage of mushroom-forming fungi.</title>
        <authorList>
            <person name="Looney B."/>
            <person name="Miyauchi S."/>
            <person name="Morin E."/>
            <person name="Drula E."/>
            <person name="Courty P.E."/>
            <person name="Kohler A."/>
            <person name="Kuo A."/>
            <person name="LaButti K."/>
            <person name="Pangilinan J."/>
            <person name="Lipzen A."/>
            <person name="Riley R."/>
            <person name="Andreopoulos W."/>
            <person name="He G."/>
            <person name="Johnson J."/>
            <person name="Nolan M."/>
            <person name="Tritt A."/>
            <person name="Barry K.W."/>
            <person name="Grigoriev I.V."/>
            <person name="Nagy L.G."/>
            <person name="Hibbett D."/>
            <person name="Henrissat B."/>
            <person name="Matheny P.B."/>
            <person name="Labbe J."/>
            <person name="Martin F.M."/>
        </authorList>
    </citation>
    <scope>NUCLEOTIDE SEQUENCE</scope>
    <source>
        <strain evidence="1">FP105234-sp</strain>
    </source>
</reference>
<accession>A0ACB8RSW3</accession>
<protein>
    <submittedName>
        <fullName evidence="1">Uncharacterized protein</fullName>
    </submittedName>
</protein>
<comment type="caution">
    <text evidence="1">The sequence shown here is derived from an EMBL/GenBank/DDBJ whole genome shotgun (WGS) entry which is preliminary data.</text>
</comment>
<sequence length="570" mass="61506">MDAEDPPQWLAHQSESLPHQPCPIAHLPVETLQRIFSYLTTSPTIDTEIPPHDMGAHWRKPTDVVTISQVCAHWRAAAHAHKALWSVVFLQSAALTAAALARSAPLPLTVIVPSDPSWDAWSVPPPPSLYPAVHAALPVALAALDRVRTLVVGNGLVGENSVEANLVEDVLDALEAADAPALETLKLNFTSALVDLDDTLFRGRPHPNLRTLVLAGCSLLPSNPLLRGPQLESLEIEARYDWPSADQLLDVLAAAPQLRTLVYSDAQCDFDDGPPIPRPPHSVPLPHLVILALTCAFHDMMYVLGSLALPHTGVFFVLDATGVQDGAEDGQPTLAASAQAMRPYFDLQAGLGISYRVVDLRARATGAFVLTVTDAVLRVCLPGGEPPNVLPANIRAGFEQDAATGELLRRLQTQMVFKIAPYSEQYSQGELHALRDLFATFPGMSGARALAVEHATPELAAAVEWVGLSAHMPLLRSITVRETAAHAFLVALPPDTEAFAGVDAITFERVDFGGLASLDWALPWFARRRTTGKPRTLHIRGCTNVNQVTIDLMSYGLGEAVIIEWDQVSV</sequence>
<keyword evidence="2" id="KW-1185">Reference proteome</keyword>
<proteinExistence type="predicted"/>
<reference evidence="1" key="1">
    <citation type="submission" date="2021-02" db="EMBL/GenBank/DDBJ databases">
        <authorList>
            <consortium name="DOE Joint Genome Institute"/>
            <person name="Ahrendt S."/>
            <person name="Looney B.P."/>
            <person name="Miyauchi S."/>
            <person name="Morin E."/>
            <person name="Drula E."/>
            <person name="Courty P.E."/>
            <person name="Chicoki N."/>
            <person name="Fauchery L."/>
            <person name="Kohler A."/>
            <person name="Kuo A."/>
            <person name="Labutti K."/>
            <person name="Pangilinan J."/>
            <person name="Lipzen A."/>
            <person name="Riley R."/>
            <person name="Andreopoulos W."/>
            <person name="He G."/>
            <person name="Johnson J."/>
            <person name="Barry K.W."/>
            <person name="Grigoriev I.V."/>
            <person name="Nagy L."/>
            <person name="Hibbett D."/>
            <person name="Henrissat B."/>
            <person name="Matheny P.B."/>
            <person name="Labbe J."/>
            <person name="Martin F."/>
        </authorList>
    </citation>
    <scope>NUCLEOTIDE SEQUENCE</scope>
    <source>
        <strain evidence="1">FP105234-sp</strain>
    </source>
</reference>
<dbReference type="EMBL" id="MU275922">
    <property type="protein sequence ID" value="KAI0046583.1"/>
    <property type="molecule type" value="Genomic_DNA"/>
</dbReference>
<evidence type="ECO:0000313" key="1">
    <source>
        <dbReference type="EMBL" id="KAI0046583.1"/>
    </source>
</evidence>
<evidence type="ECO:0000313" key="2">
    <source>
        <dbReference type="Proteomes" id="UP000814033"/>
    </source>
</evidence>
<organism evidence="1 2">
    <name type="scientific">Auriscalpium vulgare</name>
    <dbReference type="NCBI Taxonomy" id="40419"/>
    <lineage>
        <taxon>Eukaryota</taxon>
        <taxon>Fungi</taxon>
        <taxon>Dikarya</taxon>
        <taxon>Basidiomycota</taxon>
        <taxon>Agaricomycotina</taxon>
        <taxon>Agaricomycetes</taxon>
        <taxon>Russulales</taxon>
        <taxon>Auriscalpiaceae</taxon>
        <taxon>Auriscalpium</taxon>
    </lineage>
</organism>